<dbReference type="RefSeq" id="WP_015557716.1">
    <property type="nucleotide sequence ID" value="NC_021039.1"/>
</dbReference>
<feature type="transmembrane region" description="Helical" evidence="1">
    <location>
        <begin position="12"/>
        <end position="35"/>
    </location>
</feature>
<organism evidence="3 4">
    <name type="scientific">Ruminococcus champanellensis (strain DSM 18848 / JCM 17042 / KCTC 15320 / 18P13)</name>
    <dbReference type="NCBI Taxonomy" id="213810"/>
    <lineage>
        <taxon>Bacteria</taxon>
        <taxon>Bacillati</taxon>
        <taxon>Bacillota</taxon>
        <taxon>Clostridia</taxon>
        <taxon>Eubacteriales</taxon>
        <taxon>Oscillospiraceae</taxon>
        <taxon>Ruminococcus</taxon>
    </lineage>
</organism>
<dbReference type="GeneID" id="83155404"/>
<dbReference type="STRING" id="213810.RUM_05920"/>
<reference evidence="3" key="2">
    <citation type="submission" date="2010-03" db="EMBL/GenBank/DDBJ databases">
        <authorList>
            <person name="Pajon A."/>
        </authorList>
    </citation>
    <scope>NUCLEOTIDE SEQUENCE</scope>
    <source>
        <strain evidence="3">Type strain: 18P13</strain>
    </source>
</reference>
<dbReference type="Pfam" id="PF01757">
    <property type="entry name" value="Acyl_transf_3"/>
    <property type="match status" value="1"/>
</dbReference>
<keyword evidence="4" id="KW-1185">Reference proteome</keyword>
<keyword evidence="3" id="KW-0808">Transferase</keyword>
<dbReference type="EMBL" id="FP929052">
    <property type="protein sequence ID" value="CBL16809.1"/>
    <property type="molecule type" value="Genomic_DNA"/>
</dbReference>
<protein>
    <submittedName>
        <fullName evidence="3">Acyltransferase family</fullName>
    </submittedName>
</protein>
<dbReference type="KEGG" id="rch:RUM_05920"/>
<feature type="transmembrane region" description="Helical" evidence="1">
    <location>
        <begin position="147"/>
        <end position="164"/>
    </location>
</feature>
<feature type="transmembrane region" description="Helical" evidence="1">
    <location>
        <begin position="83"/>
        <end position="102"/>
    </location>
</feature>
<proteinExistence type="predicted"/>
<dbReference type="InterPro" id="IPR002656">
    <property type="entry name" value="Acyl_transf_3_dom"/>
</dbReference>
<feature type="transmembrane region" description="Helical" evidence="1">
    <location>
        <begin position="208"/>
        <end position="226"/>
    </location>
</feature>
<reference evidence="3" key="1">
    <citation type="submission" date="2010-03" db="EMBL/GenBank/DDBJ databases">
        <title>The genome sequence of Ruminococcus sp. 18P13.</title>
        <authorList>
            <consortium name="metaHIT consortium -- http://www.metahit.eu/"/>
            <person name="Pajon A."/>
            <person name="Turner K."/>
            <person name="Parkhill J."/>
            <person name="Bernalier A."/>
        </authorList>
    </citation>
    <scope>NUCLEOTIDE SEQUENCE [LARGE SCALE GENOMIC DNA]</scope>
    <source>
        <strain evidence="3">Type strain: 18P13</strain>
    </source>
</reference>
<feature type="transmembrane region" description="Helical" evidence="1">
    <location>
        <begin position="265"/>
        <end position="284"/>
    </location>
</feature>
<feature type="transmembrane region" description="Helical" evidence="1">
    <location>
        <begin position="42"/>
        <end position="63"/>
    </location>
</feature>
<dbReference type="HOGENOM" id="CLU_064462_0_0_9"/>
<dbReference type="Proteomes" id="UP000007054">
    <property type="component" value="Chromosome"/>
</dbReference>
<feature type="domain" description="Acyltransferase 3" evidence="2">
    <location>
        <begin position="6"/>
        <end position="347"/>
    </location>
</feature>
<evidence type="ECO:0000313" key="4">
    <source>
        <dbReference type="Proteomes" id="UP000007054"/>
    </source>
</evidence>
<keyword evidence="1" id="KW-0472">Membrane</keyword>
<gene>
    <name evidence="3" type="ordered locus">RUM_05920</name>
</gene>
<dbReference type="BioCyc" id="RCHA213810:RUM_RS02860-MONOMER"/>
<evidence type="ECO:0000259" key="2">
    <source>
        <dbReference type="Pfam" id="PF01757"/>
    </source>
</evidence>
<feature type="transmembrane region" description="Helical" evidence="1">
    <location>
        <begin position="333"/>
        <end position="354"/>
    </location>
</feature>
<keyword evidence="1" id="KW-0812">Transmembrane</keyword>
<keyword evidence="1" id="KW-1133">Transmembrane helix</keyword>
<dbReference type="PATRIC" id="fig|213810.4.peg.499"/>
<sequence length="366" mass="42219">MESKRNYQLDVLKFFFTLCIFLYHARLLAPAGGLARQISDKWGWFGVHFFFIVSGMLMANSFMRHRTEQTQEPGKAAVRFVVHKFRSIAGIYFISFSFNFVIRFCIELHAHQDVSALTTLWKLILGSVPELFLVQMSGVRQIGVNSVTWYISAMLLVMLPLYYFLCKKPDFFLHVFSPTAALMLYGFFTQMDNGYFDQNDCIGPFSGGVLRALCGICAGAATWALAQWIREHLSDQQYSTKLTLIEVLFSVYLLLVWIFPSFSAHLMYGALLPIPLLVAVVFSGKSRISALFQMPWLRHINRLSMLIYFNHYAARQLITRFDLWLDRPYLQRYLLMAMLTAGFCLLCATLEWLIHRCFSQKASKPV</sequence>
<keyword evidence="3" id="KW-0012">Acyltransferase</keyword>
<dbReference type="AlphaFoldDB" id="D4LB14"/>
<evidence type="ECO:0000313" key="3">
    <source>
        <dbReference type="EMBL" id="CBL16809.1"/>
    </source>
</evidence>
<feature type="transmembrane region" description="Helical" evidence="1">
    <location>
        <begin position="238"/>
        <end position="259"/>
    </location>
</feature>
<evidence type="ECO:0000256" key="1">
    <source>
        <dbReference type="SAM" id="Phobius"/>
    </source>
</evidence>
<dbReference type="GO" id="GO:0016747">
    <property type="term" value="F:acyltransferase activity, transferring groups other than amino-acyl groups"/>
    <property type="evidence" value="ECO:0007669"/>
    <property type="project" value="InterPro"/>
</dbReference>
<accession>D4LB14</accession>
<feature type="transmembrane region" description="Helical" evidence="1">
    <location>
        <begin position="171"/>
        <end position="188"/>
    </location>
</feature>
<name>D4LB14_RUMC1</name>